<evidence type="ECO:0000313" key="8">
    <source>
        <dbReference type="Proteomes" id="UP000275078"/>
    </source>
</evidence>
<evidence type="ECO:0000256" key="2">
    <source>
        <dbReference type="ARBA" id="ARBA00022771"/>
    </source>
</evidence>
<dbReference type="AlphaFoldDB" id="A0A3N4HY07"/>
<feature type="domain" description="PHD-type" evidence="6">
    <location>
        <begin position="457"/>
        <end position="509"/>
    </location>
</feature>
<reference evidence="7 8" key="1">
    <citation type="journal article" date="2018" name="Nat. Ecol. Evol.">
        <title>Pezizomycetes genomes reveal the molecular basis of ectomycorrhizal truffle lifestyle.</title>
        <authorList>
            <person name="Murat C."/>
            <person name="Payen T."/>
            <person name="Noel B."/>
            <person name="Kuo A."/>
            <person name="Morin E."/>
            <person name="Chen J."/>
            <person name="Kohler A."/>
            <person name="Krizsan K."/>
            <person name="Balestrini R."/>
            <person name="Da Silva C."/>
            <person name="Montanini B."/>
            <person name="Hainaut M."/>
            <person name="Levati E."/>
            <person name="Barry K.W."/>
            <person name="Belfiori B."/>
            <person name="Cichocki N."/>
            <person name="Clum A."/>
            <person name="Dockter R.B."/>
            <person name="Fauchery L."/>
            <person name="Guy J."/>
            <person name="Iotti M."/>
            <person name="Le Tacon F."/>
            <person name="Lindquist E.A."/>
            <person name="Lipzen A."/>
            <person name="Malagnac F."/>
            <person name="Mello A."/>
            <person name="Molinier V."/>
            <person name="Miyauchi S."/>
            <person name="Poulain J."/>
            <person name="Riccioni C."/>
            <person name="Rubini A."/>
            <person name="Sitrit Y."/>
            <person name="Splivallo R."/>
            <person name="Traeger S."/>
            <person name="Wang M."/>
            <person name="Zifcakova L."/>
            <person name="Wipf D."/>
            <person name="Zambonelli A."/>
            <person name="Paolocci F."/>
            <person name="Nowrousian M."/>
            <person name="Ottonello S."/>
            <person name="Baldrian P."/>
            <person name="Spatafora J.W."/>
            <person name="Henrissat B."/>
            <person name="Nagy L.G."/>
            <person name="Aury J.M."/>
            <person name="Wincker P."/>
            <person name="Grigoriev I.V."/>
            <person name="Bonfante P."/>
            <person name="Martin F.M."/>
        </authorList>
    </citation>
    <scope>NUCLEOTIDE SEQUENCE [LARGE SCALE GENOMIC DNA]</scope>
    <source>
        <strain evidence="7 8">RN42</strain>
    </source>
</reference>
<dbReference type="Pfam" id="PF13831">
    <property type="entry name" value="PHD_2"/>
    <property type="match status" value="1"/>
</dbReference>
<keyword evidence="1" id="KW-0479">Metal-binding</keyword>
<dbReference type="SUPFAM" id="SSF57903">
    <property type="entry name" value="FYVE/PHD zinc finger"/>
    <property type="match status" value="1"/>
</dbReference>
<dbReference type="STRING" id="1160509.A0A3N4HY07"/>
<dbReference type="PROSITE" id="PS01359">
    <property type="entry name" value="ZF_PHD_1"/>
    <property type="match status" value="1"/>
</dbReference>
<feature type="compositionally biased region" description="Basic residues" evidence="5">
    <location>
        <begin position="1"/>
        <end position="10"/>
    </location>
</feature>
<dbReference type="Proteomes" id="UP000275078">
    <property type="component" value="Unassembled WGS sequence"/>
</dbReference>
<dbReference type="GO" id="GO:0031213">
    <property type="term" value="C:RSF complex"/>
    <property type="evidence" value="ECO:0007669"/>
    <property type="project" value="InterPro"/>
</dbReference>
<dbReference type="Gene3D" id="3.30.40.10">
    <property type="entry name" value="Zinc/RING finger domain, C3HC4 (zinc finger)"/>
    <property type="match status" value="1"/>
</dbReference>
<evidence type="ECO:0000256" key="5">
    <source>
        <dbReference type="SAM" id="MobiDB-lite"/>
    </source>
</evidence>
<sequence length="685" mass="77510">MARVTRKRTASKISAEIEPALPPPPPAKAAKVQKKATPTQTSTPRRTSSRNIAPVQTKSPTPEPKEETIDDKRIRLRNNWKFANTWQFFFNFSEAFKLKEIPIETWEDELVGVFPEQSVKKCLCALLAFLTGKTVDVEQLDEVARGQWRYRLLTSGPFGDEDEPNKFTEFDMETKLDVIHQLSLWVLVRSDKLRALLSPDQKETDWRMEPCGKDAKDNTYFLLDDSRLYCLEPANIKVPATTHVKKGKGKKRQRVTPESEEILGNTVGNWSCVCVTLDDWRAFAGQFKKSKNEKEIELREYIVDELFPIFEAEEAKKEKARQEEIRKRELEALVANRKRSSRVEHKLAEKAEREAREAREAAEREAARLKKLEEDKKKKILAAREKRMQARDERIRKAKEAEKARLAKLQEKQRKEEEAERERLRREKEKEEAGRPTRKVTRHMGQSATVHKETSWDFDCICGAHGKNYDDGSLSIMCDKCEIWQHASCLGIKEVNKDEQFICERCKNKPPTPSPEPEVEAESMQLDTPHINGSGSMPTANGTAPTADQALQHGAVKDVVVGKDDDANRSAPPTPARIPVPVPGATNISAIVNGTGTQSQPQSPAPQQKQIEKRPLPPILPPLSLQPQPLPQQQPPPPPQTEQNEQQPQQLQQQQQTPAPNSVNGAGSCLPHQPLEQSINGTVTL</sequence>
<dbReference type="OrthoDB" id="303107at2759"/>
<keyword evidence="2 4" id="KW-0863">Zinc-finger</keyword>
<dbReference type="PANTHER" id="PTHR14296">
    <property type="entry name" value="REMODELING AND SPACING FACTOR 1"/>
    <property type="match status" value="1"/>
</dbReference>
<dbReference type="PANTHER" id="PTHR14296:SF3">
    <property type="entry name" value="DIKAR, ISOFORM F"/>
    <property type="match status" value="1"/>
</dbReference>
<dbReference type="InterPro" id="IPR028938">
    <property type="entry name" value="Rsf1-like"/>
</dbReference>
<dbReference type="GO" id="GO:0006355">
    <property type="term" value="P:regulation of DNA-templated transcription"/>
    <property type="evidence" value="ECO:0007669"/>
    <property type="project" value="InterPro"/>
</dbReference>
<dbReference type="GO" id="GO:0008270">
    <property type="term" value="F:zinc ion binding"/>
    <property type="evidence" value="ECO:0007669"/>
    <property type="project" value="UniProtKB-KW"/>
</dbReference>
<dbReference type="InterPro" id="IPR019787">
    <property type="entry name" value="Znf_PHD-finger"/>
</dbReference>
<feature type="region of interest" description="Disordered" evidence="5">
    <location>
        <begin position="1"/>
        <end position="70"/>
    </location>
</feature>
<feature type="compositionally biased region" description="Pro residues" evidence="5">
    <location>
        <begin position="628"/>
        <end position="640"/>
    </location>
</feature>
<dbReference type="InterPro" id="IPR019786">
    <property type="entry name" value="Zinc_finger_PHD-type_CS"/>
</dbReference>
<protein>
    <recommendedName>
        <fullName evidence="6">PHD-type domain-containing protein</fullName>
    </recommendedName>
</protein>
<evidence type="ECO:0000256" key="3">
    <source>
        <dbReference type="ARBA" id="ARBA00022833"/>
    </source>
</evidence>
<proteinExistence type="predicted"/>
<feature type="compositionally biased region" description="Basic and acidic residues" evidence="5">
    <location>
        <begin position="407"/>
        <end position="435"/>
    </location>
</feature>
<feature type="compositionally biased region" description="Low complexity" evidence="5">
    <location>
        <begin position="35"/>
        <end position="50"/>
    </location>
</feature>
<dbReference type="PROSITE" id="PS50016">
    <property type="entry name" value="ZF_PHD_2"/>
    <property type="match status" value="1"/>
</dbReference>
<dbReference type="EMBL" id="ML119718">
    <property type="protein sequence ID" value="RPA77976.1"/>
    <property type="molecule type" value="Genomic_DNA"/>
</dbReference>
<feature type="region of interest" description="Disordered" evidence="5">
    <location>
        <begin position="407"/>
        <end position="448"/>
    </location>
</feature>
<keyword evidence="8" id="KW-1185">Reference proteome</keyword>
<dbReference type="InterPro" id="IPR001965">
    <property type="entry name" value="Znf_PHD"/>
</dbReference>
<evidence type="ECO:0000256" key="4">
    <source>
        <dbReference type="PROSITE-ProRule" id="PRU00146"/>
    </source>
</evidence>
<organism evidence="7 8">
    <name type="scientific">Ascobolus immersus RN42</name>
    <dbReference type="NCBI Taxonomy" id="1160509"/>
    <lineage>
        <taxon>Eukaryota</taxon>
        <taxon>Fungi</taxon>
        <taxon>Dikarya</taxon>
        <taxon>Ascomycota</taxon>
        <taxon>Pezizomycotina</taxon>
        <taxon>Pezizomycetes</taxon>
        <taxon>Pezizales</taxon>
        <taxon>Ascobolaceae</taxon>
        <taxon>Ascobolus</taxon>
    </lineage>
</organism>
<feature type="compositionally biased region" description="Polar residues" evidence="5">
    <location>
        <begin position="675"/>
        <end position="685"/>
    </location>
</feature>
<evidence type="ECO:0000259" key="6">
    <source>
        <dbReference type="PROSITE" id="PS50016"/>
    </source>
</evidence>
<dbReference type="InterPro" id="IPR013083">
    <property type="entry name" value="Znf_RING/FYVE/PHD"/>
</dbReference>
<evidence type="ECO:0000313" key="7">
    <source>
        <dbReference type="EMBL" id="RPA77976.1"/>
    </source>
</evidence>
<keyword evidence="3" id="KW-0862">Zinc</keyword>
<feature type="compositionally biased region" description="Pro residues" evidence="5">
    <location>
        <begin position="572"/>
        <end position="582"/>
    </location>
</feature>
<feature type="region of interest" description="Disordered" evidence="5">
    <location>
        <begin position="507"/>
        <end position="547"/>
    </location>
</feature>
<feature type="compositionally biased region" description="Low complexity" evidence="5">
    <location>
        <begin position="641"/>
        <end position="660"/>
    </location>
</feature>
<feature type="compositionally biased region" description="Polar residues" evidence="5">
    <location>
        <begin position="531"/>
        <end position="546"/>
    </location>
</feature>
<feature type="region of interest" description="Disordered" evidence="5">
    <location>
        <begin position="564"/>
        <end position="685"/>
    </location>
</feature>
<evidence type="ECO:0000256" key="1">
    <source>
        <dbReference type="ARBA" id="ARBA00022723"/>
    </source>
</evidence>
<name>A0A3N4HY07_ASCIM</name>
<feature type="compositionally biased region" description="Polar residues" evidence="5">
    <location>
        <begin position="586"/>
        <end position="597"/>
    </location>
</feature>
<accession>A0A3N4HY07</accession>
<gene>
    <name evidence="7" type="ORF">BJ508DRAFT_416798</name>
</gene>
<feature type="compositionally biased region" description="Low complexity" evidence="5">
    <location>
        <begin position="598"/>
        <end position="609"/>
    </location>
</feature>
<dbReference type="SMART" id="SM00249">
    <property type="entry name" value="PHD"/>
    <property type="match status" value="1"/>
</dbReference>
<dbReference type="InterPro" id="IPR011011">
    <property type="entry name" value="Znf_FYVE_PHD"/>
</dbReference>